<feature type="region of interest" description="Disordered" evidence="1">
    <location>
        <begin position="26"/>
        <end position="105"/>
    </location>
</feature>
<feature type="chain" id="PRO_5016377902" evidence="2">
    <location>
        <begin position="28"/>
        <end position="105"/>
    </location>
</feature>
<feature type="compositionally biased region" description="Polar residues" evidence="1">
    <location>
        <begin position="67"/>
        <end position="79"/>
    </location>
</feature>
<dbReference type="RefSeq" id="WP_109922817.1">
    <property type="nucleotide sequence ID" value="NZ_QGLF01000005.1"/>
</dbReference>
<protein>
    <submittedName>
        <fullName evidence="3">Uncharacterized protein</fullName>
    </submittedName>
</protein>
<sequence length="105" mass="10409">MTRNLVVSALGAALGLAVALIPAVSPAQTAAEDDRPPLLSAPPPPAPAPTGAAAAARRTPLPPGTAQPGSNDDFLSQALSDYPPEVVPPSATRRPVTVEGSSAVK</sequence>
<organism evidence="3 4">
    <name type="scientific">Zavarzinia compransoris</name>
    <dbReference type="NCBI Taxonomy" id="1264899"/>
    <lineage>
        <taxon>Bacteria</taxon>
        <taxon>Pseudomonadati</taxon>
        <taxon>Pseudomonadota</taxon>
        <taxon>Alphaproteobacteria</taxon>
        <taxon>Rhodospirillales</taxon>
        <taxon>Zavarziniaceae</taxon>
        <taxon>Zavarzinia</taxon>
    </lineage>
</organism>
<evidence type="ECO:0000313" key="3">
    <source>
        <dbReference type="EMBL" id="PWR19133.1"/>
    </source>
</evidence>
<feature type="compositionally biased region" description="Low complexity" evidence="1">
    <location>
        <begin position="49"/>
        <end position="59"/>
    </location>
</feature>
<evidence type="ECO:0000256" key="2">
    <source>
        <dbReference type="SAM" id="SignalP"/>
    </source>
</evidence>
<evidence type="ECO:0000256" key="1">
    <source>
        <dbReference type="SAM" id="MobiDB-lite"/>
    </source>
</evidence>
<keyword evidence="4" id="KW-1185">Reference proteome</keyword>
<gene>
    <name evidence="3" type="ORF">DKG75_19455</name>
</gene>
<dbReference type="AlphaFoldDB" id="A0A317E196"/>
<feature type="compositionally biased region" description="Pro residues" evidence="1">
    <location>
        <begin position="39"/>
        <end position="48"/>
    </location>
</feature>
<feature type="signal peptide" evidence="2">
    <location>
        <begin position="1"/>
        <end position="27"/>
    </location>
</feature>
<accession>A0A317E196</accession>
<evidence type="ECO:0000313" key="4">
    <source>
        <dbReference type="Proteomes" id="UP000246077"/>
    </source>
</evidence>
<dbReference type="EMBL" id="QGLF01000005">
    <property type="protein sequence ID" value="PWR19133.1"/>
    <property type="molecule type" value="Genomic_DNA"/>
</dbReference>
<name>A0A317E196_9PROT</name>
<dbReference type="Proteomes" id="UP000246077">
    <property type="component" value="Unassembled WGS sequence"/>
</dbReference>
<comment type="caution">
    <text evidence="3">The sequence shown here is derived from an EMBL/GenBank/DDBJ whole genome shotgun (WGS) entry which is preliminary data.</text>
</comment>
<proteinExistence type="predicted"/>
<keyword evidence="2" id="KW-0732">Signal</keyword>
<reference evidence="4" key="1">
    <citation type="submission" date="2018-05" db="EMBL/GenBank/DDBJ databases">
        <title>Zavarzinia sp. HR-AS.</title>
        <authorList>
            <person name="Lee Y."/>
            <person name="Jeon C.O."/>
        </authorList>
    </citation>
    <scope>NUCLEOTIDE SEQUENCE [LARGE SCALE GENOMIC DNA]</scope>
    <source>
        <strain evidence="4">DSM 1231</strain>
    </source>
</reference>